<dbReference type="GO" id="GO:0005524">
    <property type="term" value="F:ATP binding"/>
    <property type="evidence" value="ECO:0007669"/>
    <property type="project" value="UniProtKB-KW"/>
</dbReference>
<evidence type="ECO:0000256" key="7">
    <source>
        <dbReference type="ARBA" id="ARBA00022967"/>
    </source>
</evidence>
<evidence type="ECO:0000256" key="1">
    <source>
        <dbReference type="ARBA" id="ARBA00004141"/>
    </source>
</evidence>
<dbReference type="SUPFAM" id="SSF56784">
    <property type="entry name" value="HAD-like"/>
    <property type="match status" value="1"/>
</dbReference>
<evidence type="ECO:0000256" key="5">
    <source>
        <dbReference type="ARBA" id="ARBA00022840"/>
    </source>
</evidence>
<evidence type="ECO:0000256" key="6">
    <source>
        <dbReference type="ARBA" id="ARBA00022842"/>
    </source>
</evidence>
<comment type="similarity">
    <text evidence="2">Belongs to the cation transport ATPase (P-type) (TC 3.A.3) family. Type IB subfamily.</text>
</comment>
<keyword evidence="6" id="KW-0460">Magnesium</keyword>
<dbReference type="GO" id="GO:0016020">
    <property type="term" value="C:membrane"/>
    <property type="evidence" value="ECO:0007669"/>
    <property type="project" value="UniProtKB-SubCell"/>
</dbReference>
<dbReference type="Gene3D" id="3.40.50.1000">
    <property type="entry name" value="HAD superfamily/HAD-like"/>
    <property type="match status" value="1"/>
</dbReference>
<dbReference type="InterPro" id="IPR051949">
    <property type="entry name" value="Cation_Transport_ATPase"/>
</dbReference>
<dbReference type="PANTHER" id="PTHR43079">
    <property type="entry name" value="PROBABLE CADMIUM/ZINC-TRANSPORTING ATPASE HMA1"/>
    <property type="match status" value="1"/>
</dbReference>
<dbReference type="PRINTS" id="PR00119">
    <property type="entry name" value="CATATPASE"/>
</dbReference>
<dbReference type="Proteomes" id="UP000679179">
    <property type="component" value="Unassembled WGS sequence"/>
</dbReference>
<dbReference type="PANTHER" id="PTHR43079:SF1">
    <property type="entry name" value="CADMIUM_ZINC-TRANSPORTING ATPASE HMA1, CHLOROPLASTIC-RELATED"/>
    <property type="match status" value="1"/>
</dbReference>
<keyword evidence="5" id="KW-0067">ATP-binding</keyword>
<proteinExistence type="inferred from homology"/>
<dbReference type="EMBL" id="BOPZ01000007">
    <property type="protein sequence ID" value="GIM28501.1"/>
    <property type="molecule type" value="Genomic_DNA"/>
</dbReference>
<dbReference type="InterPro" id="IPR023214">
    <property type="entry name" value="HAD_sf"/>
</dbReference>
<dbReference type="GO" id="GO:0046872">
    <property type="term" value="F:metal ion binding"/>
    <property type="evidence" value="ECO:0007669"/>
    <property type="project" value="UniProtKB-KW"/>
</dbReference>
<gene>
    <name evidence="8" type="ORF">CPJCM30710_11670</name>
</gene>
<keyword evidence="7" id="KW-1278">Translocase</keyword>
<dbReference type="InterPro" id="IPR036412">
    <property type="entry name" value="HAD-like_sf"/>
</dbReference>
<dbReference type="RefSeq" id="WP_212903229.1">
    <property type="nucleotide sequence ID" value="NZ_BOPZ01000007.1"/>
</dbReference>
<dbReference type="AlphaFoldDB" id="A0A919VGD1"/>
<keyword evidence="3" id="KW-0479">Metal-binding</keyword>
<evidence type="ECO:0000313" key="8">
    <source>
        <dbReference type="EMBL" id="GIM28501.1"/>
    </source>
</evidence>
<accession>A0A919VGD1</accession>
<evidence type="ECO:0000313" key="9">
    <source>
        <dbReference type="Proteomes" id="UP000679179"/>
    </source>
</evidence>
<protein>
    <submittedName>
        <fullName evidence="8">Uncharacterized protein</fullName>
    </submittedName>
</protein>
<comment type="caution">
    <text evidence="8">The sequence shown here is derived from an EMBL/GenBank/DDBJ whole genome shotgun (WGS) entry which is preliminary data.</text>
</comment>
<keyword evidence="4" id="KW-0547">Nucleotide-binding</keyword>
<evidence type="ECO:0000256" key="4">
    <source>
        <dbReference type="ARBA" id="ARBA00022741"/>
    </source>
</evidence>
<reference evidence="8" key="1">
    <citation type="submission" date="2021-03" db="EMBL/GenBank/DDBJ databases">
        <title>Taxonomic study of Clostridium polyendosporum from meadow-gley soil under rice.</title>
        <authorList>
            <person name="Kobayashi H."/>
            <person name="Tanizawa Y."/>
            <person name="Yagura M."/>
        </authorList>
    </citation>
    <scope>NUCLEOTIDE SEQUENCE</scope>
    <source>
        <strain evidence="8">JCM 30710</strain>
    </source>
</reference>
<comment type="subcellular location">
    <subcellularLocation>
        <location evidence="1">Membrane</location>
        <topology evidence="1">Multi-pass membrane protein</topology>
    </subcellularLocation>
</comment>
<evidence type="ECO:0000256" key="2">
    <source>
        <dbReference type="ARBA" id="ARBA00006024"/>
    </source>
</evidence>
<name>A0A919VGD1_9CLOT</name>
<evidence type="ECO:0000256" key="3">
    <source>
        <dbReference type="ARBA" id="ARBA00022723"/>
    </source>
</evidence>
<keyword evidence="9" id="KW-1185">Reference proteome</keyword>
<sequence length="62" mass="6815">MIFIGDGINDAPAFVRADIGIVMGGVRSDTAIEKIGVVIMIDELCKIYLITYLTNKSNIIIW</sequence>
<organism evidence="8 9">
    <name type="scientific">Clostridium polyendosporum</name>
    <dbReference type="NCBI Taxonomy" id="69208"/>
    <lineage>
        <taxon>Bacteria</taxon>
        <taxon>Bacillati</taxon>
        <taxon>Bacillota</taxon>
        <taxon>Clostridia</taxon>
        <taxon>Eubacteriales</taxon>
        <taxon>Clostridiaceae</taxon>
        <taxon>Clostridium</taxon>
    </lineage>
</organism>